<dbReference type="Pfam" id="PF13181">
    <property type="entry name" value="TPR_8"/>
    <property type="match status" value="2"/>
</dbReference>
<dbReference type="SMART" id="SM00028">
    <property type="entry name" value="TPR"/>
    <property type="match status" value="6"/>
</dbReference>
<dbReference type="Gene3D" id="1.25.40.10">
    <property type="entry name" value="Tetratricopeptide repeat domain"/>
    <property type="match status" value="2"/>
</dbReference>
<dbReference type="AlphaFoldDB" id="A1ZNA2"/>
<reference evidence="3 4" key="1">
    <citation type="submission" date="2007-01" db="EMBL/GenBank/DDBJ databases">
        <authorList>
            <person name="Haygood M."/>
            <person name="Podell S."/>
            <person name="Anderson C."/>
            <person name="Hopkinson B."/>
            <person name="Roe K."/>
            <person name="Barbeau K."/>
            <person name="Gaasterland T."/>
            <person name="Ferriera S."/>
            <person name="Johnson J."/>
            <person name="Kravitz S."/>
            <person name="Beeson K."/>
            <person name="Sutton G."/>
            <person name="Rogers Y.-H."/>
            <person name="Friedman R."/>
            <person name="Frazier M."/>
            <person name="Venter J.C."/>
        </authorList>
    </citation>
    <scope>NUCLEOTIDE SEQUENCE [LARGE SCALE GENOMIC DNA]</scope>
    <source>
        <strain evidence="3 4">ATCC 23134</strain>
    </source>
</reference>
<protein>
    <submittedName>
        <fullName evidence="3">Tetratricopeptide repeat domain protein</fullName>
    </submittedName>
</protein>
<comment type="caution">
    <text evidence="3">The sequence shown here is derived from an EMBL/GenBank/DDBJ whole genome shotgun (WGS) entry which is preliminary data.</text>
</comment>
<keyword evidence="2" id="KW-0472">Membrane</keyword>
<keyword evidence="2" id="KW-0812">Transmembrane</keyword>
<feature type="transmembrane region" description="Helical" evidence="2">
    <location>
        <begin position="339"/>
        <end position="359"/>
    </location>
</feature>
<keyword evidence="2" id="KW-1133">Transmembrane helix</keyword>
<dbReference type="SUPFAM" id="SSF48452">
    <property type="entry name" value="TPR-like"/>
    <property type="match status" value="2"/>
</dbReference>
<evidence type="ECO:0000256" key="2">
    <source>
        <dbReference type="SAM" id="Phobius"/>
    </source>
</evidence>
<evidence type="ECO:0000256" key="1">
    <source>
        <dbReference type="SAM" id="Coils"/>
    </source>
</evidence>
<accession>A1ZNA2</accession>
<evidence type="ECO:0000313" key="4">
    <source>
        <dbReference type="Proteomes" id="UP000004095"/>
    </source>
</evidence>
<dbReference type="Proteomes" id="UP000004095">
    <property type="component" value="Unassembled WGS sequence"/>
</dbReference>
<keyword evidence="4" id="KW-1185">Reference proteome</keyword>
<keyword evidence="1" id="KW-0175">Coiled coil</keyword>
<dbReference type="InterPro" id="IPR019734">
    <property type="entry name" value="TPR_rpt"/>
</dbReference>
<sequence length="579" mass="66747">MGLSANAHAQNLDYTFYASKAKQLHLSAPDSALYYAQQGVTLTDNKARKAYLYYLMGYVAKGNKQLNQAVAYYRKCLKYADVTYQKKAYTSLANIYLEKRKYHLAKSTLDMLLTYTLSNYDKLHVYNVKANIFRNTKQFGAAKLYYGKALSLSFEKMSKSHKNQVAGIFWDYAQMYFLWSKYLEERGTVAQVQEKLCKAIDLHQQAIALRKKNAPEKMASAIANGYAKVANIYDLQKSPEKALCYVDSSLAIKHPHLPTQMEALSYKAAILQQMQQYSAAYGYYKKADSLLTTVNQNPELQKQDKAFFTSFGQTLKHKYERLAKSGIDKGHQLQSQIDYFALFATIGATLLVLLFLVLLKCQVGRYRQRVAHHKARASQKLDAQKVRFQTRLHKLEHTKSELEEEKHLLEDDLLRLEANKQIELMAELAKAEMRVSTLYELEDSLNRHDDTPRWIQAMVERKLKELRNCDELMTRIATAYPYFAENLMREIEQRQIVMTQPKHLRLIFLLVAKKYGVDNDFIARMLGYTKAGIKSAKNILAQKFGYDSTVDFEEFLMKLTEIRPVAKGLFITKSPKKAS</sequence>
<feature type="coiled-coil region" evidence="1">
    <location>
        <begin position="385"/>
        <end position="419"/>
    </location>
</feature>
<dbReference type="EMBL" id="AAWS01000017">
    <property type="protein sequence ID" value="EAY28283.1"/>
    <property type="molecule type" value="Genomic_DNA"/>
</dbReference>
<proteinExistence type="predicted"/>
<organism evidence="3 4">
    <name type="scientific">Microscilla marina ATCC 23134</name>
    <dbReference type="NCBI Taxonomy" id="313606"/>
    <lineage>
        <taxon>Bacteria</taxon>
        <taxon>Pseudomonadati</taxon>
        <taxon>Bacteroidota</taxon>
        <taxon>Cytophagia</taxon>
        <taxon>Cytophagales</taxon>
        <taxon>Microscillaceae</taxon>
        <taxon>Microscilla</taxon>
    </lineage>
</organism>
<evidence type="ECO:0000313" key="3">
    <source>
        <dbReference type="EMBL" id="EAY28283.1"/>
    </source>
</evidence>
<name>A1ZNA2_MICM2</name>
<dbReference type="InterPro" id="IPR011990">
    <property type="entry name" value="TPR-like_helical_dom_sf"/>
</dbReference>
<gene>
    <name evidence="3" type="ORF">M23134_03544</name>
</gene>